<gene>
    <name evidence="2" type="ORF">A1355_06485</name>
</gene>
<name>A0A177NIQ4_9GAMM</name>
<evidence type="ECO:0000259" key="1">
    <source>
        <dbReference type="SMART" id="SM01007"/>
    </source>
</evidence>
<sequence>MSDREGVIKYRLEHQLADLPVDFGFAELNAWRSIMHRLGLIGRVPDRYDGLGFGNISRRLVPGRDEFIISGTQTGHLPQLEARQFVWVVEAVPEQNRLCSRGACQPSSEALTHAGVYRECPDAQAVIHVHSPEIWRQTAALALPHTGADIPYGTPRMAEAVAELFANGDLQALPLFTMLGHLDGVVAFGTSLADAACQLLCQLSRAIAIEQCPPAR</sequence>
<comment type="caution">
    <text evidence="2">The sequence shown here is derived from an EMBL/GenBank/DDBJ whole genome shotgun (WGS) entry which is preliminary data.</text>
</comment>
<dbReference type="GO" id="GO:0005996">
    <property type="term" value="P:monosaccharide metabolic process"/>
    <property type="evidence" value="ECO:0007669"/>
    <property type="project" value="UniProtKB-ARBA"/>
</dbReference>
<dbReference type="SMART" id="SM01007">
    <property type="entry name" value="Aldolase_II"/>
    <property type="match status" value="1"/>
</dbReference>
<dbReference type="RefSeq" id="WP_064029018.1">
    <property type="nucleotide sequence ID" value="NZ_LUUK01000173.1"/>
</dbReference>
<evidence type="ECO:0000313" key="3">
    <source>
        <dbReference type="Proteomes" id="UP000077628"/>
    </source>
</evidence>
<dbReference type="AlphaFoldDB" id="A0A177NIQ4"/>
<dbReference type="STRING" id="702114.A1355_06485"/>
<reference evidence="3" key="1">
    <citation type="submission" date="2016-03" db="EMBL/GenBank/DDBJ databases">
        <authorList>
            <person name="Heylen K."/>
            <person name="De Vos P."/>
            <person name="Vekeman B."/>
        </authorList>
    </citation>
    <scope>NUCLEOTIDE SEQUENCE [LARGE SCALE GENOMIC DNA]</scope>
    <source>
        <strain evidence="3">R-45383</strain>
    </source>
</reference>
<dbReference type="SUPFAM" id="SSF53639">
    <property type="entry name" value="AraD/HMP-PK domain-like"/>
    <property type="match status" value="1"/>
</dbReference>
<protein>
    <submittedName>
        <fullName evidence="2">Aldolase</fullName>
    </submittedName>
</protein>
<dbReference type="InterPro" id="IPR036409">
    <property type="entry name" value="Aldolase_II/adducin_N_sf"/>
</dbReference>
<keyword evidence="3" id="KW-1185">Reference proteome</keyword>
<dbReference type="EMBL" id="LUUK01000173">
    <property type="protein sequence ID" value="OAI18006.1"/>
    <property type="molecule type" value="Genomic_DNA"/>
</dbReference>
<dbReference type="OrthoDB" id="422493at2"/>
<organism evidence="2 3">
    <name type="scientific">Methylomonas koyamae</name>
    <dbReference type="NCBI Taxonomy" id="702114"/>
    <lineage>
        <taxon>Bacteria</taxon>
        <taxon>Pseudomonadati</taxon>
        <taxon>Pseudomonadota</taxon>
        <taxon>Gammaproteobacteria</taxon>
        <taxon>Methylococcales</taxon>
        <taxon>Methylococcaceae</taxon>
        <taxon>Methylomonas</taxon>
    </lineage>
</organism>
<accession>A0A177NIQ4</accession>
<feature type="domain" description="Class II aldolase/adducin N-terminal" evidence="1">
    <location>
        <begin position="36"/>
        <end position="201"/>
    </location>
</feature>
<dbReference type="Proteomes" id="UP000077628">
    <property type="component" value="Unassembled WGS sequence"/>
</dbReference>
<dbReference type="InterPro" id="IPR001303">
    <property type="entry name" value="Aldolase_II/adducin_N"/>
</dbReference>
<dbReference type="Pfam" id="PF00596">
    <property type="entry name" value="Aldolase_II"/>
    <property type="match status" value="1"/>
</dbReference>
<evidence type="ECO:0000313" key="2">
    <source>
        <dbReference type="EMBL" id="OAI18006.1"/>
    </source>
</evidence>
<proteinExistence type="predicted"/>
<dbReference type="Gene3D" id="3.40.225.10">
    <property type="entry name" value="Class II aldolase/adducin N-terminal domain"/>
    <property type="match status" value="1"/>
</dbReference>